<evidence type="ECO:0000259" key="1">
    <source>
        <dbReference type="PROSITE" id="PS51643"/>
    </source>
</evidence>
<evidence type="ECO:0000313" key="2">
    <source>
        <dbReference type="EMBL" id="OWJ76206.1"/>
    </source>
</evidence>
<dbReference type="SUPFAM" id="SSF52540">
    <property type="entry name" value="P-loop containing nucleoside triphosphate hydrolases"/>
    <property type="match status" value="1"/>
</dbReference>
<accession>A0ABX3ZU12</accession>
<reference evidence="2 3" key="1">
    <citation type="submission" date="2016-11" db="EMBL/GenBank/DDBJ databases">
        <title>Comparison of Traditional DNA-DNA Hybridization with In Silico Genomic Analysis.</title>
        <authorList>
            <person name="Nicholson A.C."/>
            <person name="Sammons S."/>
            <person name="Humrighouse B.W."/>
            <person name="Graziano J."/>
            <person name="Lasker B."/>
            <person name="Whitney A.M."/>
            <person name="Mcquiston J.R."/>
        </authorList>
    </citation>
    <scope>NUCLEOTIDE SEQUENCE [LARGE SCALE GENOMIC DNA]</scope>
    <source>
        <strain evidence="2 3">H1892</strain>
    </source>
</reference>
<dbReference type="GO" id="GO:0004519">
    <property type="term" value="F:endonuclease activity"/>
    <property type="evidence" value="ECO:0007669"/>
    <property type="project" value="UniProtKB-KW"/>
</dbReference>
<dbReference type="NCBIfam" id="TIGR01596">
    <property type="entry name" value="cas3_HD"/>
    <property type="match status" value="1"/>
</dbReference>
<keyword evidence="2" id="KW-0378">Hydrolase</keyword>
<dbReference type="CDD" id="cd09641">
    <property type="entry name" value="Cas3''_I"/>
    <property type="match status" value="1"/>
</dbReference>
<keyword evidence="3" id="KW-1185">Reference proteome</keyword>
<comment type="caution">
    <text evidence="2">The sequence shown here is derived from an EMBL/GenBank/DDBJ whole genome shotgun (WGS) entry which is preliminary data.</text>
</comment>
<organism evidence="2 3">
    <name type="scientific">Haematobacter missouriensis</name>
    <dbReference type="NCBI Taxonomy" id="366616"/>
    <lineage>
        <taxon>Bacteria</taxon>
        <taxon>Pseudomonadati</taxon>
        <taxon>Pseudomonadota</taxon>
        <taxon>Alphaproteobacteria</taxon>
        <taxon>Rhodobacterales</taxon>
        <taxon>Paracoccaceae</taxon>
        <taxon>Haematobacter</taxon>
    </lineage>
</organism>
<sequence>MPPPEPYAHSGRNDDRSDWQTLAVHAQGAADLAGMRGAALGLGASARLVTEFHDFGKNDPDFDRVLRGEGVRVDHSTAGGSLLIDRAPVRVVGEVLAQAILGHHAGLPDTRGSEAGLERRLELFRARDPVPREVTAAARVDFTPVLSELKAKMRNDPVLAGFDLSVAGRMVFSCLVDADYRDTEAFYDQLDLRGRDRDWPSLIEVLPELRRKYDAHMADLPTTGELNALRKRVLCHIRSQADAQPGLFTLTVPTGGGKTLASLGFALDHAARHGHRRIIYAIPYTGAWIETSHIWVA</sequence>
<gene>
    <name evidence="2" type="ORF">CDV53_08380</name>
</gene>
<proteinExistence type="predicted"/>
<dbReference type="Proteomes" id="UP000214673">
    <property type="component" value="Unassembled WGS sequence"/>
</dbReference>
<dbReference type="InterPro" id="IPR027417">
    <property type="entry name" value="P-loop_NTPase"/>
</dbReference>
<evidence type="ECO:0000313" key="3">
    <source>
        <dbReference type="Proteomes" id="UP000214673"/>
    </source>
</evidence>
<dbReference type="EMBL" id="NIPV01000027">
    <property type="protein sequence ID" value="OWJ76206.1"/>
    <property type="molecule type" value="Genomic_DNA"/>
</dbReference>
<name>A0ABX3ZU12_9RHOB</name>
<keyword evidence="2" id="KW-0540">Nuclease</keyword>
<dbReference type="RefSeq" id="WP_088239014.1">
    <property type="nucleotide sequence ID" value="NZ_CALUEG010000012.1"/>
</dbReference>
<dbReference type="InterPro" id="IPR006483">
    <property type="entry name" value="CRISPR-assoc_Cas3_HD"/>
</dbReference>
<feature type="domain" description="HD Cas3-type" evidence="1">
    <location>
        <begin position="15"/>
        <end position="181"/>
    </location>
</feature>
<dbReference type="PROSITE" id="PS51643">
    <property type="entry name" value="HD_CAS3"/>
    <property type="match status" value="1"/>
</dbReference>
<protein>
    <submittedName>
        <fullName evidence="2">CRISPR-associated endonuclease Cas3</fullName>
    </submittedName>
</protein>
<keyword evidence="2" id="KW-0255">Endonuclease</keyword>